<dbReference type="PROSITE" id="PS50181">
    <property type="entry name" value="FBOX"/>
    <property type="match status" value="1"/>
</dbReference>
<evidence type="ECO:0000259" key="1">
    <source>
        <dbReference type="PROSITE" id="PS50181"/>
    </source>
</evidence>
<evidence type="ECO:0000313" key="2">
    <source>
        <dbReference type="EMBL" id="KIP10941.1"/>
    </source>
</evidence>
<protein>
    <recommendedName>
        <fullName evidence="1">F-box domain-containing protein</fullName>
    </recommendedName>
</protein>
<reference evidence="2 3" key="1">
    <citation type="journal article" date="2014" name="PLoS Genet.">
        <title>Analysis of the Phlebiopsis gigantea genome, transcriptome and secretome provides insight into its pioneer colonization strategies of wood.</title>
        <authorList>
            <person name="Hori C."/>
            <person name="Ishida T."/>
            <person name="Igarashi K."/>
            <person name="Samejima M."/>
            <person name="Suzuki H."/>
            <person name="Master E."/>
            <person name="Ferreira P."/>
            <person name="Ruiz-Duenas F.J."/>
            <person name="Held B."/>
            <person name="Canessa P."/>
            <person name="Larrondo L.F."/>
            <person name="Schmoll M."/>
            <person name="Druzhinina I.S."/>
            <person name="Kubicek C.P."/>
            <person name="Gaskell J.A."/>
            <person name="Kersten P."/>
            <person name="St John F."/>
            <person name="Glasner J."/>
            <person name="Sabat G."/>
            <person name="Splinter BonDurant S."/>
            <person name="Syed K."/>
            <person name="Yadav J."/>
            <person name="Mgbeahuruike A.C."/>
            <person name="Kovalchuk A."/>
            <person name="Asiegbu F.O."/>
            <person name="Lackner G."/>
            <person name="Hoffmeister D."/>
            <person name="Rencoret J."/>
            <person name="Gutierrez A."/>
            <person name="Sun H."/>
            <person name="Lindquist E."/>
            <person name="Barry K."/>
            <person name="Riley R."/>
            <person name="Grigoriev I.V."/>
            <person name="Henrissat B."/>
            <person name="Kues U."/>
            <person name="Berka R.M."/>
            <person name="Martinez A.T."/>
            <person name="Covert S.F."/>
            <person name="Blanchette R.A."/>
            <person name="Cullen D."/>
        </authorList>
    </citation>
    <scope>NUCLEOTIDE SEQUENCE [LARGE SCALE GENOMIC DNA]</scope>
    <source>
        <strain evidence="2 3">11061_1 CR5-6</strain>
    </source>
</reference>
<dbReference type="EMBL" id="KN840450">
    <property type="protein sequence ID" value="KIP10941.1"/>
    <property type="molecule type" value="Genomic_DNA"/>
</dbReference>
<accession>A0A0C3S4Y3</accession>
<dbReference type="InterPro" id="IPR036047">
    <property type="entry name" value="F-box-like_dom_sf"/>
</dbReference>
<gene>
    <name evidence="2" type="ORF">PHLGIDRAFT_186576</name>
</gene>
<dbReference type="STRING" id="745531.A0A0C3S4Y3"/>
<dbReference type="OrthoDB" id="435188at2759"/>
<dbReference type="SUPFAM" id="SSF81383">
    <property type="entry name" value="F-box domain"/>
    <property type="match status" value="1"/>
</dbReference>
<proteinExistence type="predicted"/>
<organism evidence="2 3">
    <name type="scientific">Phlebiopsis gigantea (strain 11061_1 CR5-6)</name>
    <name type="common">White-rot fungus</name>
    <name type="synonym">Peniophora gigantea</name>
    <dbReference type="NCBI Taxonomy" id="745531"/>
    <lineage>
        <taxon>Eukaryota</taxon>
        <taxon>Fungi</taxon>
        <taxon>Dikarya</taxon>
        <taxon>Basidiomycota</taxon>
        <taxon>Agaricomycotina</taxon>
        <taxon>Agaricomycetes</taxon>
        <taxon>Polyporales</taxon>
        <taxon>Phanerochaetaceae</taxon>
        <taxon>Phlebiopsis</taxon>
    </lineage>
</organism>
<name>A0A0C3S4Y3_PHLG1</name>
<dbReference type="HOGENOM" id="CLU_007279_3_2_1"/>
<dbReference type="AlphaFoldDB" id="A0A0C3S4Y3"/>
<dbReference type="Proteomes" id="UP000053257">
    <property type="component" value="Unassembled WGS sequence"/>
</dbReference>
<dbReference type="InterPro" id="IPR001810">
    <property type="entry name" value="F-box_dom"/>
</dbReference>
<evidence type="ECO:0000313" key="3">
    <source>
        <dbReference type="Proteomes" id="UP000053257"/>
    </source>
</evidence>
<dbReference type="SMART" id="SM00256">
    <property type="entry name" value="FBOX"/>
    <property type="match status" value="1"/>
</dbReference>
<dbReference type="Gene3D" id="1.20.1280.50">
    <property type="match status" value="1"/>
</dbReference>
<keyword evidence="3" id="KW-1185">Reference proteome</keyword>
<feature type="domain" description="F-box" evidence="1">
    <location>
        <begin position="7"/>
        <end position="53"/>
    </location>
</feature>
<dbReference type="Pfam" id="PF00646">
    <property type="entry name" value="F-box"/>
    <property type="match status" value="1"/>
</dbReference>
<sequence length="372" mass="42266">MNHVPMSKGLLSLPNELLLRILDKMDMIDLVSCREICRTLKHLVDNTSSCQYIIECALASVEPRHSGLYNVANSLTRLRTWRSASVDLRKATNYDIPFVERFSETTVSRGIPFKQWRLENISVPIHWHEVDQSQDLLIIVEAIRENGLLLSLNVHPLSMTTGEYHPMGLKKPMAAPLEMPQRDSPQHLLSISGDHVAIMVFDDDGREHSEVWVWNWKTGQRKLNIYGGSLDGDWMVASSFVLLANECILLPAWIMMDSNRGDRMSLRVASYHTATPERKHFATVAWTAIFELPELVRRVAVVRIVGADPSYARPGISNDFNVPFECDPEKRLFVFNIALVSESDDRLQGFYLFAPAAAIEQHCHGDKTYHVS</sequence>